<keyword evidence="3" id="KW-1185">Reference proteome</keyword>
<dbReference type="AlphaFoldDB" id="A0A4R2MSL4"/>
<feature type="signal peptide" evidence="1">
    <location>
        <begin position="1"/>
        <end position="25"/>
    </location>
</feature>
<feature type="chain" id="PRO_5020934744" evidence="1">
    <location>
        <begin position="26"/>
        <end position="142"/>
    </location>
</feature>
<gene>
    <name evidence="2" type="ORF">EV674_1508</name>
</gene>
<keyword evidence="1" id="KW-0732">Signal</keyword>
<dbReference type="EMBL" id="SLXH01000050">
    <property type="protein sequence ID" value="TCP11048.1"/>
    <property type="molecule type" value="Genomic_DNA"/>
</dbReference>
<evidence type="ECO:0000313" key="2">
    <source>
        <dbReference type="EMBL" id="TCP11048.1"/>
    </source>
</evidence>
<evidence type="ECO:0000256" key="1">
    <source>
        <dbReference type="SAM" id="SignalP"/>
    </source>
</evidence>
<accession>A0A4R2MSL4</accession>
<comment type="caution">
    <text evidence="2">The sequence shown here is derived from an EMBL/GenBank/DDBJ whole genome shotgun (WGS) entry which is preliminary data.</text>
</comment>
<protein>
    <submittedName>
        <fullName evidence="2">Uncharacterized protein</fullName>
    </submittedName>
</protein>
<evidence type="ECO:0000313" key="3">
    <source>
        <dbReference type="Proteomes" id="UP000295182"/>
    </source>
</evidence>
<reference evidence="2 3" key="1">
    <citation type="submission" date="2019-03" db="EMBL/GenBank/DDBJ databases">
        <title>Genomic Encyclopedia of Type Strains, Phase IV (KMG-IV): sequencing the most valuable type-strain genomes for metagenomic binning, comparative biology and taxonomic classification.</title>
        <authorList>
            <person name="Goeker M."/>
        </authorList>
    </citation>
    <scope>NUCLEOTIDE SEQUENCE [LARGE SCALE GENOMIC DNA]</scope>
    <source>
        <strain evidence="2 3">DSM 1837</strain>
    </source>
</reference>
<dbReference type="RefSeq" id="WP_193552731.1">
    <property type="nucleotide sequence ID" value="NZ_QXNC01000058.1"/>
</dbReference>
<organism evidence="2 3">
    <name type="scientific">Simplicispira metamorpha</name>
    <dbReference type="NCBI Taxonomy" id="80881"/>
    <lineage>
        <taxon>Bacteria</taxon>
        <taxon>Pseudomonadati</taxon>
        <taxon>Pseudomonadota</taxon>
        <taxon>Betaproteobacteria</taxon>
        <taxon>Burkholderiales</taxon>
        <taxon>Comamonadaceae</taxon>
        <taxon>Simplicispira</taxon>
    </lineage>
</organism>
<proteinExistence type="predicted"/>
<dbReference type="Proteomes" id="UP000295182">
    <property type="component" value="Unassembled WGS sequence"/>
</dbReference>
<name>A0A4R2MSL4_9BURK</name>
<sequence length="142" mass="14961">MTINILSQWLAATVLAWCGTALVWAQAPGEDPVILGKKLVIQMMPTGPAQASGNIDGNTGTPSWLRARIARYEAKAFSADTTGILTNNDVVTTANAEGMQKTCVQEVGSNTLSASTTNTARYGPNQAPQVVVLRGDLVNICK</sequence>